<dbReference type="PANTHER" id="PTHR19288:SF90">
    <property type="entry name" value="OS08G0542600 PROTEIN"/>
    <property type="match status" value="1"/>
</dbReference>
<keyword evidence="1" id="KW-0378">Hydrolase</keyword>
<dbReference type="AlphaFoldDB" id="A7HQT2"/>
<accession>A7HQT2</accession>
<dbReference type="PANTHER" id="PTHR19288">
    <property type="entry name" value="4-NITROPHENYLPHOSPHATASE-RELATED"/>
    <property type="match status" value="1"/>
</dbReference>
<reference evidence="1 2" key="1">
    <citation type="journal article" date="2011" name="Stand. Genomic Sci.">
        <title>Complete genome sequence of Parvibaculum lavamentivorans type strain (DS-1(T)).</title>
        <authorList>
            <person name="Schleheck D."/>
            <person name="Weiss M."/>
            <person name="Pitluck S."/>
            <person name="Bruce D."/>
            <person name="Land M.L."/>
            <person name="Han S."/>
            <person name="Saunders E."/>
            <person name="Tapia R."/>
            <person name="Detter C."/>
            <person name="Brettin T."/>
            <person name="Han J."/>
            <person name="Woyke T."/>
            <person name="Goodwin L."/>
            <person name="Pennacchio L."/>
            <person name="Nolan M."/>
            <person name="Cook A.M."/>
            <person name="Kjelleberg S."/>
            <person name="Thomas T."/>
        </authorList>
    </citation>
    <scope>NUCLEOTIDE SEQUENCE [LARGE SCALE GENOMIC DNA]</scope>
    <source>
        <strain evidence="2">DS-1 / DSM 13023 / NCIMB 13966</strain>
    </source>
</reference>
<proteinExistence type="predicted"/>
<dbReference type="RefSeq" id="WP_011995556.1">
    <property type="nucleotide sequence ID" value="NC_009719.1"/>
</dbReference>
<evidence type="ECO:0000313" key="1">
    <source>
        <dbReference type="EMBL" id="ABS62265.1"/>
    </source>
</evidence>
<dbReference type="Pfam" id="PF13242">
    <property type="entry name" value="Hydrolase_like"/>
    <property type="match status" value="1"/>
</dbReference>
<organism evidence="1 2">
    <name type="scientific">Parvibaculum lavamentivorans (strain DS-1 / DSM 13023 / NCIMB 13966)</name>
    <dbReference type="NCBI Taxonomy" id="402881"/>
    <lineage>
        <taxon>Bacteria</taxon>
        <taxon>Pseudomonadati</taxon>
        <taxon>Pseudomonadota</taxon>
        <taxon>Alphaproteobacteria</taxon>
        <taxon>Hyphomicrobiales</taxon>
        <taxon>Parvibaculaceae</taxon>
        <taxon>Parvibaculum</taxon>
    </lineage>
</organism>
<gene>
    <name evidence="1" type="ordered locus">Plav_0642</name>
</gene>
<dbReference type="InterPro" id="IPR006357">
    <property type="entry name" value="HAD-SF_hydro_IIA"/>
</dbReference>
<dbReference type="InterPro" id="IPR023214">
    <property type="entry name" value="HAD_sf"/>
</dbReference>
<dbReference type="InterPro" id="IPR006356">
    <property type="entry name" value="HAD-SF_hydro_IIA_hyp3"/>
</dbReference>
<dbReference type="HOGENOM" id="CLU_043473_2_0_5"/>
<dbReference type="InterPro" id="IPR036412">
    <property type="entry name" value="HAD-like_sf"/>
</dbReference>
<dbReference type="KEGG" id="pla:Plav_0642"/>
<dbReference type="eggNOG" id="COG0647">
    <property type="taxonomic scope" value="Bacteria"/>
</dbReference>
<dbReference type="EMBL" id="CP000774">
    <property type="protein sequence ID" value="ABS62265.1"/>
    <property type="molecule type" value="Genomic_DNA"/>
</dbReference>
<dbReference type="NCBIfam" id="TIGR01460">
    <property type="entry name" value="HAD-SF-IIA"/>
    <property type="match status" value="1"/>
</dbReference>
<dbReference type="NCBIfam" id="TIGR01459">
    <property type="entry name" value="HAD-SF-IIA-hyp4"/>
    <property type="match status" value="1"/>
</dbReference>
<protein>
    <submittedName>
        <fullName evidence="1">HAD-superfamily subfamily IIA hydrolase like protein</fullName>
    </submittedName>
</protein>
<dbReference type="OrthoDB" id="9791073at2"/>
<sequence length="290" mass="30811">MHNTNLLLPGLSVLADQYDALLCDVWGVLHNGREAYPGVAEALGKFQAKGGHVLLLSNAPRPSDALPIMFVRMGIPHDVYDGILTSGDATKIYLASHERGTRCYYIGPDRDLSLFDGTGVSSVGEAEGEFILVTGPFDDETEGPEDYRAQFTSLAARKLPLICANPDIIVERGDRHIYCAGALARLYEELGGEVVYFGKPHGPVYEIARKRLADLAGGAIPDARVLAVGDGPLTDIKGANDAGIDALFITGGIAAADCGPSVEAPEEARVDLVLSRAGVRAVGAMPRLIW</sequence>
<dbReference type="Gene3D" id="3.40.50.1000">
    <property type="entry name" value="HAD superfamily/HAD-like"/>
    <property type="match status" value="2"/>
</dbReference>
<dbReference type="Proteomes" id="UP000006377">
    <property type="component" value="Chromosome"/>
</dbReference>
<dbReference type="GO" id="GO:0005737">
    <property type="term" value="C:cytoplasm"/>
    <property type="evidence" value="ECO:0007669"/>
    <property type="project" value="TreeGrafter"/>
</dbReference>
<keyword evidence="2" id="KW-1185">Reference proteome</keyword>
<evidence type="ECO:0000313" key="2">
    <source>
        <dbReference type="Proteomes" id="UP000006377"/>
    </source>
</evidence>
<dbReference type="GO" id="GO:0016791">
    <property type="term" value="F:phosphatase activity"/>
    <property type="evidence" value="ECO:0007669"/>
    <property type="project" value="TreeGrafter"/>
</dbReference>
<name>A7HQT2_PARL1</name>
<dbReference type="CDD" id="cd07525">
    <property type="entry name" value="HAD_like"/>
    <property type="match status" value="1"/>
</dbReference>
<dbReference type="SUPFAM" id="SSF56784">
    <property type="entry name" value="HAD-like"/>
    <property type="match status" value="1"/>
</dbReference>
<dbReference type="STRING" id="402881.Plav_0642"/>
<dbReference type="Pfam" id="PF13344">
    <property type="entry name" value="Hydrolase_6"/>
    <property type="match status" value="1"/>
</dbReference>